<dbReference type="GO" id="GO:0005829">
    <property type="term" value="C:cytosol"/>
    <property type="evidence" value="ECO:0007669"/>
    <property type="project" value="TreeGrafter"/>
</dbReference>
<evidence type="ECO:0000259" key="10">
    <source>
        <dbReference type="Pfam" id="PF00591"/>
    </source>
</evidence>
<feature type="binding site" evidence="9">
    <location>
        <position position="89"/>
    </location>
    <ligand>
        <name>5-phospho-alpha-D-ribose 1-diphosphate</name>
        <dbReference type="ChEBI" id="CHEBI:58017"/>
    </ligand>
</feature>
<feature type="binding site" evidence="9">
    <location>
        <position position="81"/>
    </location>
    <ligand>
        <name>anthranilate</name>
        <dbReference type="ChEBI" id="CHEBI:16567"/>
        <label>1</label>
    </ligand>
</feature>
<dbReference type="NCBIfam" id="TIGR01245">
    <property type="entry name" value="trpD"/>
    <property type="match status" value="1"/>
</dbReference>
<protein>
    <recommendedName>
        <fullName evidence="9">Anthranilate phosphoribosyltransferase</fullName>
        <ecNumber evidence="9">2.4.2.18</ecNumber>
    </recommendedName>
</protein>
<proteinExistence type="inferred from homology"/>
<dbReference type="EMBL" id="JAPJZI010000001">
    <property type="protein sequence ID" value="MDA5398511.1"/>
    <property type="molecule type" value="Genomic_DNA"/>
</dbReference>
<evidence type="ECO:0000313" key="13">
    <source>
        <dbReference type="Proteomes" id="UP001151234"/>
    </source>
</evidence>
<feature type="binding site" evidence="9">
    <location>
        <position position="112"/>
    </location>
    <ligand>
        <name>anthranilate</name>
        <dbReference type="ChEBI" id="CHEBI:16567"/>
        <label>1</label>
    </ligand>
</feature>
<keyword evidence="3 9" id="KW-0328">Glycosyltransferase</keyword>
<dbReference type="InterPro" id="IPR000312">
    <property type="entry name" value="Glycosyl_Trfase_fam3"/>
</dbReference>
<dbReference type="InterPro" id="IPR017459">
    <property type="entry name" value="Glycosyl_Trfase_fam3_N_dom"/>
</dbReference>
<comment type="caution">
    <text evidence="9">Lacks conserved residue(s) required for the propagation of feature annotation.</text>
</comment>
<name>A0A9X3UHG5_9HYPH</name>
<comment type="caution">
    <text evidence="12">The sequence shown here is derived from an EMBL/GenBank/DDBJ whole genome shotgun (WGS) entry which is preliminary data.</text>
</comment>
<evidence type="ECO:0000259" key="11">
    <source>
        <dbReference type="Pfam" id="PF02885"/>
    </source>
</evidence>
<feature type="binding site" evidence="9">
    <location>
        <position position="93"/>
    </location>
    <ligand>
        <name>Mg(2+)</name>
        <dbReference type="ChEBI" id="CHEBI:18420"/>
        <label>1</label>
    </ligand>
</feature>
<evidence type="ECO:0000256" key="5">
    <source>
        <dbReference type="ARBA" id="ARBA00022822"/>
    </source>
</evidence>
<dbReference type="Proteomes" id="UP001151234">
    <property type="component" value="Unassembled WGS sequence"/>
</dbReference>
<dbReference type="InterPro" id="IPR035902">
    <property type="entry name" value="Nuc_phospho_transferase"/>
</dbReference>
<keyword evidence="9" id="KW-0460">Magnesium</keyword>
<keyword evidence="2 9" id="KW-0028">Amino-acid biosynthesis</keyword>
<dbReference type="PANTHER" id="PTHR43285">
    <property type="entry name" value="ANTHRANILATE PHOSPHORIBOSYLTRANSFERASE"/>
    <property type="match status" value="1"/>
</dbReference>
<feature type="binding site" evidence="9">
    <location>
        <position position="226"/>
    </location>
    <ligand>
        <name>Mg(2+)</name>
        <dbReference type="ChEBI" id="CHEBI:18420"/>
        <label>2</label>
    </ligand>
</feature>
<reference evidence="12" key="1">
    <citation type="submission" date="2022-11" db="EMBL/GenBank/DDBJ databases">
        <title>Draft genome sequence of Hoeflea poritis E7-10 and Hoeflea prorocentri PM5-8, separated from scleractinian coral Porites lutea and marine dinoflagellate.</title>
        <authorList>
            <person name="Zhang G."/>
            <person name="Wei Q."/>
            <person name="Cai L."/>
        </authorList>
    </citation>
    <scope>NUCLEOTIDE SEQUENCE</scope>
    <source>
        <strain evidence="12">PM5-8</strain>
    </source>
</reference>
<dbReference type="Pfam" id="PF00591">
    <property type="entry name" value="Glycos_transf_3"/>
    <property type="match status" value="1"/>
</dbReference>
<evidence type="ECO:0000256" key="4">
    <source>
        <dbReference type="ARBA" id="ARBA00022679"/>
    </source>
</evidence>
<keyword evidence="5 9" id="KW-0822">Tryptophan biosynthesis</keyword>
<feature type="binding site" evidence="9">
    <location>
        <position position="225"/>
    </location>
    <ligand>
        <name>Mg(2+)</name>
        <dbReference type="ChEBI" id="CHEBI:18420"/>
        <label>2</label>
    </ligand>
</feature>
<keyword evidence="9" id="KW-0479">Metal-binding</keyword>
<dbReference type="HAMAP" id="MF_00211">
    <property type="entry name" value="TrpD"/>
    <property type="match status" value="1"/>
</dbReference>
<accession>A0A9X3UHG5</accession>
<feature type="domain" description="Glycosyl transferase family 3" evidence="10">
    <location>
        <begin position="75"/>
        <end position="323"/>
    </location>
</feature>
<evidence type="ECO:0000256" key="3">
    <source>
        <dbReference type="ARBA" id="ARBA00022676"/>
    </source>
</evidence>
<dbReference type="GO" id="GO:0004048">
    <property type="term" value="F:anthranilate phosphoribosyltransferase activity"/>
    <property type="evidence" value="ECO:0007669"/>
    <property type="project" value="UniProtKB-UniRule"/>
</dbReference>
<evidence type="ECO:0000256" key="8">
    <source>
        <dbReference type="ARBA" id="ARBA00061188"/>
    </source>
</evidence>
<feature type="binding site" evidence="9">
    <location>
        <begin position="109"/>
        <end position="117"/>
    </location>
    <ligand>
        <name>5-phospho-alpha-D-ribose 1-diphosphate</name>
        <dbReference type="ChEBI" id="CHEBI:58017"/>
    </ligand>
</feature>
<feature type="binding site" evidence="9">
    <location>
        <position position="81"/>
    </location>
    <ligand>
        <name>5-phospho-alpha-D-ribose 1-diphosphate</name>
        <dbReference type="ChEBI" id="CHEBI:58017"/>
    </ligand>
</feature>
<comment type="similarity">
    <text evidence="8">In the C-terminal section; belongs to the anthranilate phosphoribosyltransferase family.</text>
</comment>
<keyword evidence="13" id="KW-1185">Reference proteome</keyword>
<comment type="function">
    <text evidence="9">Catalyzes the transfer of the phosphoribosyl group of 5-phosphorylribose-1-pyrophosphate (PRPP) to anthranilate to yield N-(5'-phosphoribosyl)-anthranilate (PRA).</text>
</comment>
<feature type="binding site" evidence="9">
    <location>
        <position position="121"/>
    </location>
    <ligand>
        <name>5-phospho-alpha-D-ribose 1-diphosphate</name>
        <dbReference type="ChEBI" id="CHEBI:58017"/>
    </ligand>
</feature>
<feature type="binding site" evidence="9">
    <location>
        <position position="226"/>
    </location>
    <ligand>
        <name>Mg(2+)</name>
        <dbReference type="ChEBI" id="CHEBI:18420"/>
        <label>1</label>
    </ligand>
</feature>
<feature type="binding site" evidence="9">
    <location>
        <position position="167"/>
    </location>
    <ligand>
        <name>anthranilate</name>
        <dbReference type="ChEBI" id="CHEBI:16567"/>
        <label>2</label>
    </ligand>
</feature>
<comment type="cofactor">
    <cofactor evidence="9">
        <name>Mg(2+)</name>
        <dbReference type="ChEBI" id="CHEBI:18420"/>
    </cofactor>
    <text evidence="9">Binds 2 magnesium ions per monomer.</text>
</comment>
<dbReference type="SUPFAM" id="SSF52418">
    <property type="entry name" value="Nucleoside phosphorylase/phosphoribosyltransferase catalytic domain"/>
    <property type="match status" value="1"/>
</dbReference>
<feature type="binding site" evidence="9">
    <location>
        <begin position="91"/>
        <end position="94"/>
    </location>
    <ligand>
        <name>5-phospho-alpha-D-ribose 1-diphosphate</name>
        <dbReference type="ChEBI" id="CHEBI:58017"/>
    </ligand>
</feature>
<dbReference type="Pfam" id="PF02885">
    <property type="entry name" value="Glycos_trans_3N"/>
    <property type="match status" value="1"/>
</dbReference>
<keyword evidence="6 9" id="KW-0057">Aromatic amino acid biosynthesis</keyword>
<comment type="catalytic activity">
    <reaction evidence="7 9">
        <text>N-(5-phospho-beta-D-ribosyl)anthranilate + diphosphate = 5-phospho-alpha-D-ribose 1-diphosphate + anthranilate</text>
        <dbReference type="Rhea" id="RHEA:11768"/>
        <dbReference type="ChEBI" id="CHEBI:16567"/>
        <dbReference type="ChEBI" id="CHEBI:18277"/>
        <dbReference type="ChEBI" id="CHEBI:33019"/>
        <dbReference type="ChEBI" id="CHEBI:58017"/>
        <dbReference type="EC" id="2.4.2.18"/>
    </reaction>
</comment>
<evidence type="ECO:0000256" key="2">
    <source>
        <dbReference type="ARBA" id="ARBA00022605"/>
    </source>
</evidence>
<evidence type="ECO:0000256" key="1">
    <source>
        <dbReference type="ARBA" id="ARBA00004907"/>
    </source>
</evidence>
<dbReference type="EC" id="2.4.2.18" evidence="9"/>
<comment type="pathway">
    <text evidence="1 9">Amino-acid biosynthesis; L-tryptophan biosynthesis; L-tryptophan from chorismate: step 2/5.</text>
</comment>
<gene>
    <name evidence="9 12" type="primary">trpD</name>
    <name evidence="12" type="ORF">OQ273_08010</name>
</gene>
<keyword evidence="4 9" id="KW-0808">Transferase</keyword>
<evidence type="ECO:0000256" key="7">
    <source>
        <dbReference type="ARBA" id="ARBA00052328"/>
    </source>
</evidence>
<dbReference type="InterPro" id="IPR036320">
    <property type="entry name" value="Glycosyl_Trfase_fam3_N_dom_sf"/>
</dbReference>
<dbReference type="PANTHER" id="PTHR43285:SF2">
    <property type="entry name" value="ANTHRANILATE PHOSPHORIBOSYLTRANSFERASE"/>
    <property type="match status" value="1"/>
</dbReference>
<evidence type="ECO:0000313" key="12">
    <source>
        <dbReference type="EMBL" id="MDA5398511.1"/>
    </source>
</evidence>
<comment type="similarity">
    <text evidence="9">Belongs to the anthranilate phosphoribosyltransferase family.</text>
</comment>
<dbReference type="AlphaFoldDB" id="A0A9X3UHG5"/>
<evidence type="ECO:0000256" key="9">
    <source>
        <dbReference type="HAMAP-Rule" id="MF_00211"/>
    </source>
</evidence>
<sequence length="344" mass="36140">MSELKDYIAIAASGRHLTRQEAEEAFGIMMSGEATAAQIGGFLMALRMRGESVAEITGAVSIMRDKMLCVDAPDHAIDIVGTGGDASGSYNVSTCTALVAAGAGLTVAKHGNRALTSKSGAADSLVALGVELDLKPGGIEACINDAGIGFMFAPAHHSAMRHVGPARVELGTRTIFNLLGPLSNPAGVKKQLLGVFDPRWLRPLAEVMRDLGSETIWVVHGDGLDEMTTTGVTQIVALENGQIREFEITPEELGLERVTMDKLKGGDAQHNARALIEVLEGKKGPYRDIVMLNTAASLVIGGKAEDMSEGLAIAADTIDSGAAKAALDRLVETSRAHAKEKEEE</sequence>
<dbReference type="RefSeq" id="WP_267989925.1">
    <property type="nucleotide sequence ID" value="NZ_JAPJZI010000001.1"/>
</dbReference>
<feature type="domain" description="Glycosyl transferase family 3 N-terminal" evidence="11">
    <location>
        <begin position="5"/>
        <end position="66"/>
    </location>
</feature>
<evidence type="ECO:0000256" key="6">
    <source>
        <dbReference type="ARBA" id="ARBA00023141"/>
    </source>
</evidence>
<organism evidence="12 13">
    <name type="scientific">Hoeflea prorocentri</name>
    <dbReference type="NCBI Taxonomy" id="1922333"/>
    <lineage>
        <taxon>Bacteria</taxon>
        <taxon>Pseudomonadati</taxon>
        <taxon>Pseudomonadota</taxon>
        <taxon>Alphaproteobacteria</taxon>
        <taxon>Hyphomicrobiales</taxon>
        <taxon>Rhizobiaceae</taxon>
        <taxon>Hoeflea</taxon>
    </lineage>
</organism>
<dbReference type="GO" id="GO:0000287">
    <property type="term" value="F:magnesium ion binding"/>
    <property type="evidence" value="ECO:0007669"/>
    <property type="project" value="UniProtKB-UniRule"/>
</dbReference>
<dbReference type="FunFam" id="3.40.1030.10:FF:000002">
    <property type="entry name" value="Anthranilate phosphoribosyltransferase"/>
    <property type="match status" value="1"/>
</dbReference>
<feature type="binding site" evidence="9">
    <location>
        <begin position="84"/>
        <end position="85"/>
    </location>
    <ligand>
        <name>5-phospho-alpha-D-ribose 1-diphosphate</name>
        <dbReference type="ChEBI" id="CHEBI:58017"/>
    </ligand>
</feature>
<comment type="subunit">
    <text evidence="9">Homodimer.</text>
</comment>
<dbReference type="InterPro" id="IPR005940">
    <property type="entry name" value="Anthranilate_Pribosyl_Tfrase"/>
</dbReference>
<dbReference type="SUPFAM" id="SSF47648">
    <property type="entry name" value="Nucleoside phosphorylase/phosphoribosyltransferase N-terminal domain"/>
    <property type="match status" value="1"/>
</dbReference>
<dbReference type="GO" id="GO:0000162">
    <property type="term" value="P:L-tryptophan biosynthetic process"/>
    <property type="evidence" value="ECO:0007669"/>
    <property type="project" value="UniProtKB-UniRule"/>
</dbReference>
<dbReference type="Gene3D" id="1.20.970.10">
    <property type="entry name" value="Transferase, Pyrimidine Nucleoside Phosphorylase, Chain C"/>
    <property type="match status" value="1"/>
</dbReference>
<dbReference type="Gene3D" id="3.40.1030.10">
    <property type="entry name" value="Nucleoside phosphorylase/phosphoribosyltransferase catalytic domain"/>
    <property type="match status" value="1"/>
</dbReference>